<proteinExistence type="predicted"/>
<protein>
    <submittedName>
        <fullName evidence="1">Uncharacterized protein</fullName>
    </submittedName>
</protein>
<dbReference type="AntiFam" id="ANF00103">
    <property type="entry name" value="Shadow ORF (opposite can)"/>
</dbReference>
<dbReference type="Proteomes" id="UP000248897">
    <property type="component" value="Chromosome 1"/>
</dbReference>
<reference evidence="1 2" key="1">
    <citation type="submission" date="2018-06" db="EMBL/GenBank/DDBJ databases">
        <authorList>
            <consortium name="Pathogen Informatics"/>
            <person name="Doyle S."/>
        </authorList>
    </citation>
    <scope>NUCLEOTIDE SEQUENCE [LARGE SCALE GENOMIC DNA]</scope>
    <source>
        <strain evidence="1 2">NCTC12961</strain>
    </source>
</reference>
<accession>A0A2X4TU36</accession>
<organism evidence="1 2">
    <name type="scientific">Serratia plymuthica</name>
    <dbReference type="NCBI Taxonomy" id="82996"/>
    <lineage>
        <taxon>Bacteria</taxon>
        <taxon>Pseudomonadati</taxon>
        <taxon>Pseudomonadota</taxon>
        <taxon>Gammaproteobacteria</taxon>
        <taxon>Enterobacterales</taxon>
        <taxon>Yersiniaceae</taxon>
        <taxon>Serratia</taxon>
    </lineage>
</organism>
<dbReference type="EMBL" id="LS483469">
    <property type="protein sequence ID" value="SQI29899.1"/>
    <property type="molecule type" value="Genomic_DNA"/>
</dbReference>
<evidence type="ECO:0000313" key="2">
    <source>
        <dbReference type="Proteomes" id="UP000248897"/>
    </source>
</evidence>
<sequence length="73" mass="8242">MQIFQRILQYAHQTIVILKNHIGDIAMNEKLTRVCAGQYLGRDTAVGTAYPQRQRLLTGDMLAEVMRVALALL</sequence>
<name>A0A2X4TU36_SERPL</name>
<evidence type="ECO:0000313" key="1">
    <source>
        <dbReference type="EMBL" id="SQI29899.1"/>
    </source>
</evidence>
<dbReference type="AlphaFoldDB" id="A0A2X4TU36"/>
<gene>
    <name evidence="1" type="ORF">NCTC12961_00364</name>
</gene>